<sequence>MADKLKTYRVGNTNWQYIEGEQPEGAVEVDEKSKTPANKARTSANKAVEPDTK</sequence>
<proteinExistence type="predicted"/>
<evidence type="ECO:0000313" key="3">
    <source>
        <dbReference type="Proteomes" id="UP001318300"/>
    </source>
</evidence>
<gene>
    <name evidence="2" type="ORF">E9228_002951</name>
</gene>
<reference evidence="2 3" key="1">
    <citation type="submission" date="2020-03" db="EMBL/GenBank/DDBJ databases">
        <title>Above-ground endophytic microbial communities from plants in different locations in the United States.</title>
        <authorList>
            <person name="Frank C."/>
        </authorList>
    </citation>
    <scope>NUCLEOTIDE SEQUENCE [LARGE SCALE GENOMIC DNA]</scope>
    <source>
        <strain evidence="2 3">WW7</strain>
    </source>
</reference>
<keyword evidence="3" id="KW-1185">Reference proteome</keyword>
<dbReference type="RefSeq" id="WP_166781268.1">
    <property type="nucleotide sequence ID" value="NZ_JAAOYO010000004.1"/>
</dbReference>
<protein>
    <submittedName>
        <fullName evidence="2">Uncharacterized protein</fullName>
    </submittedName>
</protein>
<comment type="caution">
    <text evidence="2">The sequence shown here is derived from an EMBL/GenBank/DDBJ whole genome shotgun (WGS) entry which is preliminary data.</text>
</comment>
<feature type="region of interest" description="Disordered" evidence="1">
    <location>
        <begin position="20"/>
        <end position="53"/>
    </location>
</feature>
<organism evidence="2 3">
    <name type="scientific">Curtobacterium salicis</name>
    <dbReference type="NCBI Taxonomy" id="1779862"/>
    <lineage>
        <taxon>Bacteria</taxon>
        <taxon>Bacillati</taxon>
        <taxon>Actinomycetota</taxon>
        <taxon>Actinomycetes</taxon>
        <taxon>Micrococcales</taxon>
        <taxon>Microbacteriaceae</taxon>
        <taxon>Curtobacterium</taxon>
    </lineage>
</organism>
<evidence type="ECO:0000256" key="1">
    <source>
        <dbReference type="SAM" id="MobiDB-lite"/>
    </source>
</evidence>
<evidence type="ECO:0000313" key="2">
    <source>
        <dbReference type="EMBL" id="NII42293.1"/>
    </source>
</evidence>
<dbReference type="Proteomes" id="UP001318300">
    <property type="component" value="Unassembled WGS sequence"/>
</dbReference>
<accession>A0ABX0TBL0</accession>
<name>A0ABX0TBL0_9MICO</name>
<dbReference type="EMBL" id="JAAOYO010000004">
    <property type="protein sequence ID" value="NII42293.1"/>
    <property type="molecule type" value="Genomic_DNA"/>
</dbReference>